<dbReference type="VEuPathDB" id="TriTrypDB:ADEAN_000991800"/>
<name>A0A7G2CTW5_9TRYP</name>
<keyword evidence="3" id="KW-1185">Reference proteome</keyword>
<accession>A0A7G2CTW5</accession>
<proteinExistence type="predicted"/>
<dbReference type="AlphaFoldDB" id="A0A7G2CTW5"/>
<feature type="region of interest" description="Disordered" evidence="1">
    <location>
        <begin position="113"/>
        <end position="137"/>
    </location>
</feature>
<sequence length="327" mass="36717">MVAAQELTLAYEDIGSALIEIATANMKSNEGKIEAAQISLAALDQDDVPAAQESFLLELANNFRSHIREVHEGNPFQAYNTAIAKDVLDGFRPVKERIDVTLASIRSVEQMARSVAKSKNNPQKRREASPDSAASESDSAFEKLVQINNHTTAQNLHRYLYLNHTYIQELLCRLTGLSEKFSFVLSGAYQLMCEESHARGAVVVEESAARASQWSAHISAVLRGPQVQMANEEASQRAQIRRKEERQMTDLLDSAARGYFNLRGDELIQDESAARRSVEEEEKQREGTLFTPHGWLFWPPLFSRRRRQIGCALPARKPRSGMDSKEK</sequence>
<evidence type="ECO:0000313" key="2">
    <source>
        <dbReference type="EMBL" id="CAD2222374.1"/>
    </source>
</evidence>
<gene>
    <name evidence="2" type="ORF">ADEAN_000991800</name>
</gene>
<reference evidence="2 3" key="1">
    <citation type="submission" date="2020-08" db="EMBL/GenBank/DDBJ databases">
        <authorList>
            <person name="Newling K."/>
            <person name="Davey J."/>
            <person name="Forrester S."/>
        </authorList>
    </citation>
    <scope>NUCLEOTIDE SEQUENCE [LARGE SCALE GENOMIC DNA]</scope>
    <source>
        <strain evidence="3">Crithidia deanei Carvalho (ATCC PRA-265)</strain>
    </source>
</reference>
<evidence type="ECO:0000256" key="1">
    <source>
        <dbReference type="SAM" id="MobiDB-lite"/>
    </source>
</evidence>
<evidence type="ECO:0000313" key="3">
    <source>
        <dbReference type="Proteomes" id="UP000515908"/>
    </source>
</evidence>
<dbReference type="Proteomes" id="UP000515908">
    <property type="component" value="Chromosome 25"/>
</dbReference>
<organism evidence="2 3">
    <name type="scientific">Angomonas deanei</name>
    <dbReference type="NCBI Taxonomy" id="59799"/>
    <lineage>
        <taxon>Eukaryota</taxon>
        <taxon>Discoba</taxon>
        <taxon>Euglenozoa</taxon>
        <taxon>Kinetoplastea</taxon>
        <taxon>Metakinetoplastina</taxon>
        <taxon>Trypanosomatida</taxon>
        <taxon>Trypanosomatidae</taxon>
        <taxon>Strigomonadinae</taxon>
        <taxon>Angomonas</taxon>
    </lineage>
</organism>
<dbReference type="EMBL" id="LR877169">
    <property type="protein sequence ID" value="CAD2222374.1"/>
    <property type="molecule type" value="Genomic_DNA"/>
</dbReference>
<protein>
    <submittedName>
        <fullName evidence="2">Uncharacterized protein</fullName>
    </submittedName>
</protein>